<sequence length="88" mass="9604">DNNSALRASSSGNIIDNNSALCASSSDALVYYQICMLTVQHYVPHPRSIFECNIQNQDTNTTSTLRASNLALIEELTRKLGTTCPVRA</sequence>
<dbReference type="Proteomes" id="UP000789739">
    <property type="component" value="Unassembled WGS sequence"/>
</dbReference>
<dbReference type="EMBL" id="CAJVPI010004514">
    <property type="protein sequence ID" value="CAG8668225.1"/>
    <property type="molecule type" value="Genomic_DNA"/>
</dbReference>
<organism evidence="1 2">
    <name type="scientific">Paraglomus brasilianum</name>
    <dbReference type="NCBI Taxonomy" id="144538"/>
    <lineage>
        <taxon>Eukaryota</taxon>
        <taxon>Fungi</taxon>
        <taxon>Fungi incertae sedis</taxon>
        <taxon>Mucoromycota</taxon>
        <taxon>Glomeromycotina</taxon>
        <taxon>Glomeromycetes</taxon>
        <taxon>Paraglomerales</taxon>
        <taxon>Paraglomeraceae</taxon>
        <taxon>Paraglomus</taxon>
    </lineage>
</organism>
<gene>
    <name evidence="1" type="ORF">PBRASI_LOCUS11159</name>
</gene>
<accession>A0A9N9E7I1</accession>
<protein>
    <submittedName>
        <fullName evidence="1">1842_t:CDS:1</fullName>
    </submittedName>
</protein>
<reference evidence="1" key="1">
    <citation type="submission" date="2021-06" db="EMBL/GenBank/DDBJ databases">
        <authorList>
            <person name="Kallberg Y."/>
            <person name="Tangrot J."/>
            <person name="Rosling A."/>
        </authorList>
    </citation>
    <scope>NUCLEOTIDE SEQUENCE</scope>
    <source>
        <strain evidence="1">BR232B</strain>
    </source>
</reference>
<dbReference type="AlphaFoldDB" id="A0A9N9E7I1"/>
<feature type="non-terminal residue" evidence="1">
    <location>
        <position position="1"/>
    </location>
</feature>
<keyword evidence="2" id="KW-1185">Reference proteome</keyword>
<evidence type="ECO:0000313" key="1">
    <source>
        <dbReference type="EMBL" id="CAG8668225.1"/>
    </source>
</evidence>
<evidence type="ECO:0000313" key="2">
    <source>
        <dbReference type="Proteomes" id="UP000789739"/>
    </source>
</evidence>
<proteinExistence type="predicted"/>
<name>A0A9N9E7I1_9GLOM</name>
<comment type="caution">
    <text evidence="1">The sequence shown here is derived from an EMBL/GenBank/DDBJ whole genome shotgun (WGS) entry which is preliminary data.</text>
</comment>